<feature type="domain" description="Glucosamine/galactosamine-6-phosphate isomerase" evidence="7">
    <location>
        <begin position="11"/>
        <end position="231"/>
    </location>
</feature>
<organism evidence="8 9">
    <name type="scientific">Mucor saturninus</name>
    <dbReference type="NCBI Taxonomy" id="64648"/>
    <lineage>
        <taxon>Eukaryota</taxon>
        <taxon>Fungi</taxon>
        <taxon>Fungi incertae sedis</taxon>
        <taxon>Mucoromycota</taxon>
        <taxon>Mucoromycotina</taxon>
        <taxon>Mucoromycetes</taxon>
        <taxon>Mucorales</taxon>
        <taxon>Mucorineae</taxon>
        <taxon>Mucoraceae</taxon>
        <taxon>Mucor</taxon>
    </lineage>
</organism>
<dbReference type="SUPFAM" id="SSF100950">
    <property type="entry name" value="NagB/RpiA/CoA transferase-like"/>
    <property type="match status" value="1"/>
</dbReference>
<evidence type="ECO:0000313" key="9">
    <source>
        <dbReference type="Proteomes" id="UP000603453"/>
    </source>
</evidence>
<gene>
    <name evidence="8" type="ORF">INT47_003629</name>
</gene>
<dbReference type="OrthoDB" id="432544at2759"/>
<comment type="function">
    <text evidence="6">Hydrolysis of 6-phosphogluconolactone to 6-phosphogluconate.</text>
</comment>
<dbReference type="Gene3D" id="3.40.50.1360">
    <property type="match status" value="1"/>
</dbReference>
<dbReference type="Proteomes" id="UP000603453">
    <property type="component" value="Unassembled WGS sequence"/>
</dbReference>
<protein>
    <recommendedName>
        <fullName evidence="4 6">6-phosphogluconolactonase</fullName>
        <shortName evidence="6">6PGL</shortName>
        <ecNumber evidence="4 6">3.1.1.31</ecNumber>
    </recommendedName>
</protein>
<comment type="pathway">
    <text evidence="2 6">Carbohydrate degradation; pentose phosphate pathway; D-ribulose 5-phosphate from D-glucose 6-phosphate (oxidative stage): step 2/3.</text>
</comment>
<comment type="similarity">
    <text evidence="3 6">Belongs to the glucosamine/galactosamine-6-phosphate isomerase family. 6-phosphogluconolactonase subfamily.</text>
</comment>
<dbReference type="InterPro" id="IPR037171">
    <property type="entry name" value="NagB/RpiA_transferase-like"/>
</dbReference>
<dbReference type="Pfam" id="PF01182">
    <property type="entry name" value="Glucosamine_iso"/>
    <property type="match status" value="1"/>
</dbReference>
<dbReference type="EMBL" id="JAEPRD010000029">
    <property type="protein sequence ID" value="KAG2206687.1"/>
    <property type="molecule type" value="Genomic_DNA"/>
</dbReference>
<dbReference type="InterPro" id="IPR006148">
    <property type="entry name" value="Glc/Gal-6P_isomerase"/>
</dbReference>
<dbReference type="GO" id="GO:0017057">
    <property type="term" value="F:6-phosphogluconolactonase activity"/>
    <property type="evidence" value="ECO:0007669"/>
    <property type="project" value="UniProtKB-UniRule"/>
</dbReference>
<dbReference type="CDD" id="cd01400">
    <property type="entry name" value="6PGL"/>
    <property type="match status" value="1"/>
</dbReference>
<dbReference type="EC" id="3.1.1.31" evidence="4 6"/>
<dbReference type="AlphaFoldDB" id="A0A8H7R988"/>
<name>A0A8H7R988_9FUNG</name>
<dbReference type="FunFam" id="3.40.50.1360:FF:000005">
    <property type="entry name" value="6-phosphogluconolactonase"/>
    <property type="match status" value="1"/>
</dbReference>
<proteinExistence type="inferred from homology"/>
<sequence length="251" mass="27781">MPIVYSFANGDALSSGLDGFVEKVSGEAIAKHGHLSIAISGGSLPKILSKQLAHNANVDFSKWHIFWADERCVAHDHADSNYLEVKKSLLDHIPQIPQENIHAIDNTYATAKDAEKAAVDYEQQLLNFFKTETPRFDLILLGMGPDGHCCSLFPGHPLLDEKKRLVAPIFDSPKPPPERITLTYPVVNAAQCIVFVTAGDGKKDMVQQIIEQPELNLPCQRVNPTDGQVYWFIDDAAAAKLRKESCSDYKL</sequence>
<dbReference type="PANTHER" id="PTHR11054:SF0">
    <property type="entry name" value="6-PHOSPHOGLUCONOLACTONASE"/>
    <property type="match status" value="1"/>
</dbReference>
<dbReference type="GO" id="GO:0006098">
    <property type="term" value="P:pentose-phosphate shunt"/>
    <property type="evidence" value="ECO:0007669"/>
    <property type="project" value="UniProtKB-UniPathway"/>
</dbReference>
<evidence type="ECO:0000256" key="3">
    <source>
        <dbReference type="ARBA" id="ARBA00010662"/>
    </source>
</evidence>
<accession>A0A8H7R988</accession>
<comment type="catalytic activity">
    <reaction evidence="1 6">
        <text>6-phospho-D-glucono-1,5-lactone + H2O = 6-phospho-D-gluconate + H(+)</text>
        <dbReference type="Rhea" id="RHEA:12556"/>
        <dbReference type="ChEBI" id="CHEBI:15377"/>
        <dbReference type="ChEBI" id="CHEBI:15378"/>
        <dbReference type="ChEBI" id="CHEBI:57955"/>
        <dbReference type="ChEBI" id="CHEBI:58759"/>
        <dbReference type="EC" id="3.1.1.31"/>
    </reaction>
</comment>
<keyword evidence="9" id="KW-1185">Reference proteome</keyword>
<dbReference type="InterPro" id="IPR039104">
    <property type="entry name" value="6PGL"/>
</dbReference>
<evidence type="ECO:0000256" key="6">
    <source>
        <dbReference type="RuleBase" id="RU365095"/>
    </source>
</evidence>
<evidence type="ECO:0000313" key="8">
    <source>
        <dbReference type="EMBL" id="KAG2206687.1"/>
    </source>
</evidence>
<evidence type="ECO:0000256" key="5">
    <source>
        <dbReference type="ARBA" id="ARBA00022801"/>
    </source>
</evidence>
<evidence type="ECO:0000256" key="4">
    <source>
        <dbReference type="ARBA" id="ARBA00013198"/>
    </source>
</evidence>
<reference evidence="8" key="1">
    <citation type="submission" date="2020-12" db="EMBL/GenBank/DDBJ databases">
        <title>Metabolic potential, ecology and presence of endohyphal bacteria is reflected in genomic diversity of Mucoromycotina.</title>
        <authorList>
            <person name="Muszewska A."/>
            <person name="Okrasinska A."/>
            <person name="Steczkiewicz K."/>
            <person name="Drgas O."/>
            <person name="Orlowska M."/>
            <person name="Perlinska-Lenart U."/>
            <person name="Aleksandrzak-Piekarczyk T."/>
            <person name="Szatraj K."/>
            <person name="Zielenkiewicz U."/>
            <person name="Pilsyk S."/>
            <person name="Malc E."/>
            <person name="Mieczkowski P."/>
            <person name="Kruszewska J.S."/>
            <person name="Biernat P."/>
            <person name="Pawlowska J."/>
        </authorList>
    </citation>
    <scope>NUCLEOTIDE SEQUENCE</scope>
    <source>
        <strain evidence="8">WA0000017839</strain>
    </source>
</reference>
<dbReference type="PANTHER" id="PTHR11054">
    <property type="entry name" value="6-PHOSPHOGLUCONOLACTONASE"/>
    <property type="match status" value="1"/>
</dbReference>
<dbReference type="GO" id="GO:0005975">
    <property type="term" value="P:carbohydrate metabolic process"/>
    <property type="evidence" value="ECO:0007669"/>
    <property type="project" value="UniProtKB-UniRule"/>
</dbReference>
<evidence type="ECO:0000256" key="1">
    <source>
        <dbReference type="ARBA" id="ARBA00000832"/>
    </source>
</evidence>
<evidence type="ECO:0000256" key="2">
    <source>
        <dbReference type="ARBA" id="ARBA00004961"/>
    </source>
</evidence>
<dbReference type="InterPro" id="IPR005900">
    <property type="entry name" value="6-phosphogluconolactonase_DevB"/>
</dbReference>
<evidence type="ECO:0000259" key="7">
    <source>
        <dbReference type="Pfam" id="PF01182"/>
    </source>
</evidence>
<keyword evidence="5 6" id="KW-0378">Hydrolase</keyword>
<comment type="caution">
    <text evidence="8">The sequence shown here is derived from an EMBL/GenBank/DDBJ whole genome shotgun (WGS) entry which is preliminary data.</text>
</comment>
<dbReference type="UniPathway" id="UPA00115">
    <property type="reaction ID" value="UER00409"/>
</dbReference>
<dbReference type="NCBIfam" id="TIGR01198">
    <property type="entry name" value="pgl"/>
    <property type="match status" value="1"/>
</dbReference>